<comment type="caution">
    <text evidence="1">The sequence shown here is derived from an EMBL/GenBank/DDBJ whole genome shotgun (WGS) entry which is preliminary data.</text>
</comment>
<organism evidence="1">
    <name type="scientific">mine drainage metagenome</name>
    <dbReference type="NCBI Taxonomy" id="410659"/>
    <lineage>
        <taxon>unclassified sequences</taxon>
        <taxon>metagenomes</taxon>
        <taxon>ecological metagenomes</taxon>
    </lineage>
</organism>
<protein>
    <submittedName>
        <fullName evidence="1">Uncharacterized protein</fullName>
    </submittedName>
</protein>
<evidence type="ECO:0000313" key="1">
    <source>
        <dbReference type="EMBL" id="CBI04438.1"/>
    </source>
</evidence>
<accession>E6QB62</accession>
<proteinExistence type="predicted"/>
<dbReference type="AlphaFoldDB" id="E6QB62"/>
<reference evidence="1" key="1">
    <citation type="submission" date="2009-10" db="EMBL/GenBank/DDBJ databases">
        <title>Diversity of trophic interactions inside an arsenic-rich microbial ecosystem.</title>
        <authorList>
            <person name="Bertin P.N."/>
            <person name="Heinrich-Salmeron A."/>
            <person name="Pelletier E."/>
            <person name="Goulhen-Chollet F."/>
            <person name="Arsene-Ploetze F."/>
            <person name="Gallien S."/>
            <person name="Calteau A."/>
            <person name="Vallenet D."/>
            <person name="Casiot C."/>
            <person name="Chane-Woon-Ming B."/>
            <person name="Giloteaux L."/>
            <person name="Barakat M."/>
            <person name="Bonnefoy V."/>
            <person name="Bruneel O."/>
            <person name="Chandler M."/>
            <person name="Cleiss J."/>
            <person name="Duran R."/>
            <person name="Elbaz-Poulichet F."/>
            <person name="Fonknechten N."/>
            <person name="Lauga B."/>
            <person name="Mornico D."/>
            <person name="Ortet P."/>
            <person name="Schaeffer C."/>
            <person name="Siguier P."/>
            <person name="Alexander Thil Smith A."/>
            <person name="Van Dorsselaer A."/>
            <person name="Weissenbach J."/>
            <person name="Medigue C."/>
            <person name="Le Paslier D."/>
        </authorList>
    </citation>
    <scope>NUCLEOTIDE SEQUENCE</scope>
</reference>
<name>E6QB62_9ZZZZ</name>
<dbReference type="EMBL" id="CABP01000064">
    <property type="protein sequence ID" value="CBI04438.1"/>
    <property type="molecule type" value="Genomic_DNA"/>
</dbReference>
<sequence>MTIGVEIRKLMMRDYLIAQEQDPLVNADFPSIAQRALAGDPHFSRLLQDMRDGKYNHPASRSDVLMTMTFMKHLFDETLGWTGVDLQYRARLTILGGSGLNVFQGTPADGSIPTGLEIVYQAHHIEAALWLWPLLHTFGDGRTARRRHKNKWRESMVCIAFDANSRLLCIHTSAGIWDVMQSVSVEQTNKQNWVTDSFFITGLPKEHPLIHALQPNIPEDH</sequence>
<gene>
    <name evidence="1" type="ORF">CARN5_2101</name>
</gene>